<protein>
    <submittedName>
        <fullName evidence="1">Uncharacterized protein</fullName>
    </submittedName>
</protein>
<dbReference type="Proteomes" id="UP000314294">
    <property type="component" value="Unassembled WGS sequence"/>
</dbReference>
<accession>A0A4Z2HH48</accession>
<proteinExistence type="predicted"/>
<organism evidence="1 2">
    <name type="scientific">Liparis tanakae</name>
    <name type="common">Tanaka's snailfish</name>
    <dbReference type="NCBI Taxonomy" id="230148"/>
    <lineage>
        <taxon>Eukaryota</taxon>
        <taxon>Metazoa</taxon>
        <taxon>Chordata</taxon>
        <taxon>Craniata</taxon>
        <taxon>Vertebrata</taxon>
        <taxon>Euteleostomi</taxon>
        <taxon>Actinopterygii</taxon>
        <taxon>Neopterygii</taxon>
        <taxon>Teleostei</taxon>
        <taxon>Neoteleostei</taxon>
        <taxon>Acanthomorphata</taxon>
        <taxon>Eupercaria</taxon>
        <taxon>Perciformes</taxon>
        <taxon>Cottioidei</taxon>
        <taxon>Cottales</taxon>
        <taxon>Liparidae</taxon>
        <taxon>Liparis</taxon>
    </lineage>
</organism>
<name>A0A4Z2HH48_9TELE</name>
<sequence>MKATTCSSLKASLCFRAASSCSSPVFGWIILGMCEGGMDVPGSKSSEPTEQRRRQHAFYKLAVTYQDRLKDISGVQTRAEHLTEHCITEQKEEVMKGAKGPELGG</sequence>
<reference evidence="1 2" key="1">
    <citation type="submission" date="2019-03" db="EMBL/GenBank/DDBJ databases">
        <title>First draft genome of Liparis tanakae, snailfish: a comprehensive survey of snailfish specific genes.</title>
        <authorList>
            <person name="Kim W."/>
            <person name="Song I."/>
            <person name="Jeong J.-H."/>
            <person name="Kim D."/>
            <person name="Kim S."/>
            <person name="Ryu S."/>
            <person name="Song J.Y."/>
            <person name="Lee S.K."/>
        </authorList>
    </citation>
    <scope>NUCLEOTIDE SEQUENCE [LARGE SCALE GENOMIC DNA]</scope>
    <source>
        <tissue evidence="1">Muscle</tissue>
    </source>
</reference>
<evidence type="ECO:0000313" key="2">
    <source>
        <dbReference type="Proteomes" id="UP000314294"/>
    </source>
</evidence>
<evidence type="ECO:0000313" key="1">
    <source>
        <dbReference type="EMBL" id="TNN65199.1"/>
    </source>
</evidence>
<keyword evidence="2" id="KW-1185">Reference proteome</keyword>
<comment type="caution">
    <text evidence="1">The sequence shown here is derived from an EMBL/GenBank/DDBJ whole genome shotgun (WGS) entry which is preliminary data.</text>
</comment>
<dbReference type="EMBL" id="SRLO01000239">
    <property type="protein sequence ID" value="TNN65199.1"/>
    <property type="molecule type" value="Genomic_DNA"/>
</dbReference>
<dbReference type="AlphaFoldDB" id="A0A4Z2HH48"/>
<gene>
    <name evidence="1" type="ORF">EYF80_024606</name>
</gene>